<reference evidence="1 2" key="1">
    <citation type="submission" date="2020-04" db="EMBL/GenBank/DDBJ databases">
        <title>Genome sequencing of novel species.</title>
        <authorList>
            <person name="Heo J."/>
            <person name="Kim S.-J."/>
            <person name="Kim J.-S."/>
            <person name="Hong S.-B."/>
            <person name="Kwon S.-W."/>
        </authorList>
    </citation>
    <scope>NUCLEOTIDE SEQUENCE [LARGE SCALE GENOMIC DNA]</scope>
    <source>
        <strain evidence="1 2">MFER-1</strain>
        <plasmid evidence="1 2">unnamed1</plasmid>
    </source>
</reference>
<keyword evidence="2" id="KW-1185">Reference proteome</keyword>
<keyword evidence="1" id="KW-0614">Plasmid</keyword>
<gene>
    <name evidence="1" type="ORF">HH215_35885</name>
</gene>
<proteinExistence type="predicted"/>
<sequence length="118" mass="13924">MIEEEGTDDKWLLWNFGEMPVNYQIGLESEDPNFPEKQNTLIEIFGGQEEYEEWWEVSQNLRFEIAYELNNYDWSGIIPTSDDFVIYSSWEAIDVINGDLTRSIPKNKYELLESMGLI</sequence>
<dbReference type="AlphaFoldDB" id="A0A7Z2VSZ2"/>
<name>A0A7Z2VSZ2_9BACL</name>
<dbReference type="RefSeq" id="WP_169284796.1">
    <property type="nucleotide sequence ID" value="NZ_CP051681.1"/>
</dbReference>
<accession>A0A7Z2VSZ2</accession>
<evidence type="ECO:0000313" key="2">
    <source>
        <dbReference type="Proteomes" id="UP000502248"/>
    </source>
</evidence>
<dbReference type="KEGG" id="cheb:HH215_35885"/>
<protein>
    <submittedName>
        <fullName evidence="1">Uncharacterized protein</fullName>
    </submittedName>
</protein>
<evidence type="ECO:0000313" key="1">
    <source>
        <dbReference type="EMBL" id="QJD88619.1"/>
    </source>
</evidence>
<dbReference type="Proteomes" id="UP000502248">
    <property type="component" value="Plasmid unnamed1"/>
</dbReference>
<geneLocation type="plasmid" evidence="1 2">
    <name>unnamed1</name>
</geneLocation>
<dbReference type="EMBL" id="CP051681">
    <property type="protein sequence ID" value="QJD88619.1"/>
    <property type="molecule type" value="Genomic_DNA"/>
</dbReference>
<organism evidence="1 2">
    <name type="scientific">Cohnella herbarum</name>
    <dbReference type="NCBI Taxonomy" id="2728023"/>
    <lineage>
        <taxon>Bacteria</taxon>
        <taxon>Bacillati</taxon>
        <taxon>Bacillota</taxon>
        <taxon>Bacilli</taxon>
        <taxon>Bacillales</taxon>
        <taxon>Paenibacillaceae</taxon>
        <taxon>Cohnella</taxon>
    </lineage>
</organism>